<feature type="compositionally biased region" description="Basic and acidic residues" evidence="2">
    <location>
        <begin position="99"/>
        <end position="117"/>
    </location>
</feature>
<evidence type="ECO:0000256" key="1">
    <source>
        <dbReference type="ARBA" id="ARBA00022750"/>
    </source>
</evidence>
<dbReference type="Pfam" id="PF22936">
    <property type="entry name" value="Pol_BBD"/>
    <property type="match status" value="1"/>
</dbReference>
<dbReference type="EMBL" id="JAVXUO010001409">
    <property type="protein sequence ID" value="KAK2982588.1"/>
    <property type="molecule type" value="Genomic_DNA"/>
</dbReference>
<proteinExistence type="predicted"/>
<reference evidence="6" key="1">
    <citation type="submission" date="2022-12" db="EMBL/GenBank/DDBJ databases">
        <title>Draft genome assemblies for two species of Escallonia (Escalloniales).</title>
        <authorList>
            <person name="Chanderbali A."/>
            <person name="Dervinis C."/>
            <person name="Anghel I."/>
            <person name="Soltis D."/>
            <person name="Soltis P."/>
            <person name="Zapata F."/>
        </authorList>
    </citation>
    <scope>NUCLEOTIDE SEQUENCE</scope>
    <source>
        <strain evidence="6">UCBG92.1500</strain>
        <tissue evidence="6">Leaf</tissue>
    </source>
</reference>
<comment type="caution">
    <text evidence="6">The sequence shown here is derived from an EMBL/GenBank/DDBJ whole genome shotgun (WGS) entry which is preliminary data.</text>
</comment>
<dbReference type="Proteomes" id="UP001187471">
    <property type="component" value="Unassembled WGS sequence"/>
</dbReference>
<dbReference type="PANTHER" id="PTHR11439:SF502">
    <property type="entry name" value="SECRETED RXLR EFFECTOR PROTEIN 161-LIKE"/>
    <property type="match status" value="1"/>
</dbReference>
<gene>
    <name evidence="6" type="ORF">RJ640_002077</name>
</gene>
<dbReference type="InterPro" id="IPR025724">
    <property type="entry name" value="GAG-pre-integrase_dom"/>
</dbReference>
<feature type="region of interest" description="Disordered" evidence="2">
    <location>
        <begin position="80"/>
        <end position="117"/>
    </location>
</feature>
<dbReference type="Pfam" id="PF07727">
    <property type="entry name" value="RVT_2"/>
    <property type="match status" value="1"/>
</dbReference>
<keyword evidence="1" id="KW-0378">Hydrolase</keyword>
<feature type="domain" description="GAG-pre-integrase" evidence="4">
    <location>
        <begin position="202"/>
        <end position="263"/>
    </location>
</feature>
<evidence type="ECO:0000256" key="2">
    <source>
        <dbReference type="SAM" id="MobiDB-lite"/>
    </source>
</evidence>
<dbReference type="PANTHER" id="PTHR11439">
    <property type="entry name" value="GAG-POL-RELATED RETROTRANSPOSON"/>
    <property type="match status" value="1"/>
</dbReference>
<keyword evidence="7" id="KW-1185">Reference proteome</keyword>
<dbReference type="Pfam" id="PF13976">
    <property type="entry name" value="gag_pre-integrs"/>
    <property type="match status" value="1"/>
</dbReference>
<accession>A0AA88UHK1</accession>
<dbReference type="CDD" id="cd09272">
    <property type="entry name" value="RNase_HI_RT_Ty1"/>
    <property type="match status" value="1"/>
</dbReference>
<keyword evidence="1" id="KW-0645">Protease</keyword>
<feature type="domain" description="Reverse transcriptase Ty1/copia-type" evidence="3">
    <location>
        <begin position="365"/>
        <end position="435"/>
    </location>
</feature>
<protein>
    <recommendedName>
        <fullName evidence="8">Retrovirus-related Pol polyprotein from transposon RE1</fullName>
    </recommendedName>
</protein>
<keyword evidence="1" id="KW-0064">Aspartyl protease</keyword>
<dbReference type="InterPro" id="IPR054722">
    <property type="entry name" value="PolX-like_BBD"/>
</dbReference>
<organism evidence="6 7">
    <name type="scientific">Escallonia rubra</name>
    <dbReference type="NCBI Taxonomy" id="112253"/>
    <lineage>
        <taxon>Eukaryota</taxon>
        <taxon>Viridiplantae</taxon>
        <taxon>Streptophyta</taxon>
        <taxon>Embryophyta</taxon>
        <taxon>Tracheophyta</taxon>
        <taxon>Spermatophyta</taxon>
        <taxon>Magnoliopsida</taxon>
        <taxon>eudicotyledons</taxon>
        <taxon>Gunneridae</taxon>
        <taxon>Pentapetalae</taxon>
        <taxon>asterids</taxon>
        <taxon>campanulids</taxon>
        <taxon>Escalloniales</taxon>
        <taxon>Escalloniaceae</taxon>
        <taxon>Escallonia</taxon>
    </lineage>
</organism>
<feature type="domain" description="Retrovirus-related Pol polyprotein from transposon TNT 1-94-like beta-barrel" evidence="5">
    <location>
        <begin position="118"/>
        <end position="165"/>
    </location>
</feature>
<evidence type="ECO:0000259" key="4">
    <source>
        <dbReference type="Pfam" id="PF13976"/>
    </source>
</evidence>
<sequence>MKSHGEEISNRRIVEKVLISLPEKFDPKVAIIEETKDISELGVQELMASLKSYEKRLARHSEKSIESAFQSKLIVGSSKNNERKFQNLGQNRKHTFGRKGNDSKGKDKTRRTFERRQNDDALVEAKGKGTIGVQTKEEDRFIRDVLLVPDLDQNLLSVGHLLEHGSKLDFEGNGCMIYDNGQPRQLVKKIRMESNRSFPFTLKYVEDVAMKAHIVEDSWLWHKRFGHLNFERHKLLFQNKLVQGLPTIEDKHGICEGGALGKHHRRPIMKEVAWRAKGKLEVMVVKLVEWDLNGGVMVPGATAWWYGGGRQWCIDSLWWVQYIRIGRGAKGSGKVDCDSVWLEVTAKVTENGDGSARNVVMEGSLGGSNEKMIRAFKEEMMRRYEMSDLGLLHHFLGMEIVQDEHGVFISQKKYALSVLKKFGMHACNHVAIPLILSEKLKKEDGGRKVDATLYRSLVGNLMYLTATRLDLMFAASLLSRFMQSPSHFHLGGAKRVLKYIKGTFDYGIKYSKNSELRLFGFCDSDWGCCADDMKNTSGYCFSLGSGIFSWTSKKQQTVAQSTAEAEYVSAALATSQAIWLRRILDDVGEKKESATELYCDNKSAIAMAKNPVYHSRTRHIALKHHFIREAIDEGVIQLECYKSDDQMVDIFTKALPKVKFQKFREVLGVQRHHIKGANVDM</sequence>
<evidence type="ECO:0000259" key="5">
    <source>
        <dbReference type="Pfam" id="PF22936"/>
    </source>
</evidence>
<dbReference type="AlphaFoldDB" id="A0AA88UHK1"/>
<evidence type="ECO:0008006" key="8">
    <source>
        <dbReference type="Google" id="ProtNLM"/>
    </source>
</evidence>
<dbReference type="InterPro" id="IPR013103">
    <property type="entry name" value="RVT_2"/>
</dbReference>
<evidence type="ECO:0000259" key="3">
    <source>
        <dbReference type="Pfam" id="PF07727"/>
    </source>
</evidence>
<name>A0AA88UHK1_9ASTE</name>
<evidence type="ECO:0000313" key="7">
    <source>
        <dbReference type="Proteomes" id="UP001187471"/>
    </source>
</evidence>
<dbReference type="SUPFAM" id="SSF56672">
    <property type="entry name" value="DNA/RNA polymerases"/>
    <property type="match status" value="1"/>
</dbReference>
<dbReference type="GO" id="GO:0004190">
    <property type="term" value="F:aspartic-type endopeptidase activity"/>
    <property type="evidence" value="ECO:0007669"/>
    <property type="project" value="UniProtKB-KW"/>
</dbReference>
<evidence type="ECO:0000313" key="6">
    <source>
        <dbReference type="EMBL" id="KAK2982588.1"/>
    </source>
</evidence>
<dbReference type="InterPro" id="IPR043502">
    <property type="entry name" value="DNA/RNA_pol_sf"/>
</dbReference>